<keyword evidence="3" id="KW-1185">Reference proteome</keyword>
<dbReference type="Proteomes" id="UP001152561">
    <property type="component" value="Unassembled WGS sequence"/>
</dbReference>
<evidence type="ECO:0000313" key="3">
    <source>
        <dbReference type="Proteomes" id="UP001152561"/>
    </source>
</evidence>
<name>A0A9Q1M9N3_9SOLA</name>
<evidence type="ECO:0000256" key="1">
    <source>
        <dbReference type="SAM" id="MobiDB-lite"/>
    </source>
</evidence>
<evidence type="ECO:0000313" key="2">
    <source>
        <dbReference type="EMBL" id="KAJ8552782.1"/>
    </source>
</evidence>
<feature type="region of interest" description="Disordered" evidence="1">
    <location>
        <begin position="1"/>
        <end position="27"/>
    </location>
</feature>
<dbReference type="OrthoDB" id="1321527at2759"/>
<dbReference type="EMBL" id="JAJAGQ010000009">
    <property type="protein sequence ID" value="KAJ8552782.1"/>
    <property type="molecule type" value="Genomic_DNA"/>
</dbReference>
<reference evidence="3" key="1">
    <citation type="journal article" date="2023" name="Proc. Natl. Acad. Sci. U.S.A.">
        <title>Genomic and structural basis for evolution of tropane alkaloid biosynthesis.</title>
        <authorList>
            <person name="Wanga Y.-J."/>
            <person name="Taina T."/>
            <person name="Yua J.-Y."/>
            <person name="Lia J."/>
            <person name="Xua B."/>
            <person name="Chenc J."/>
            <person name="D'Auriad J.C."/>
            <person name="Huanga J.-P."/>
            <person name="Huanga S.-X."/>
        </authorList>
    </citation>
    <scope>NUCLEOTIDE SEQUENCE [LARGE SCALE GENOMIC DNA]</scope>
    <source>
        <strain evidence="3">cv. KIB-2019</strain>
    </source>
</reference>
<proteinExistence type="predicted"/>
<feature type="compositionally biased region" description="Polar residues" evidence="1">
    <location>
        <begin position="15"/>
        <end position="27"/>
    </location>
</feature>
<protein>
    <submittedName>
        <fullName evidence="2">Uncharacterized protein</fullName>
    </submittedName>
</protein>
<sequence length="244" mass="27066">MAATVSPQPLAAGEPSQNVTEHISNPNPQVYYDTSLNPKPIESSFSKTNIKPIAVIHGIPTLQFTTDERQELAKEEGLHQAIVAKISPGAPYLPTMRTLLLKVFGIKGRCLIGLLAPRKLLIRVNHYDDFVNALIRKQPDGVQSIMTEKKVENLHNTKNTNEVLDNKLEEDGQRAKEMEVTVDVDSGRVVNDVGVSMKSKKLRKGKDKVGDDDWTVVTHQKGMGTIVDTLVRDNESVKFLKGNY</sequence>
<dbReference type="AlphaFoldDB" id="A0A9Q1M9N3"/>
<comment type="caution">
    <text evidence="2">The sequence shown here is derived from an EMBL/GenBank/DDBJ whole genome shotgun (WGS) entry which is preliminary data.</text>
</comment>
<accession>A0A9Q1M9N3</accession>
<organism evidence="2 3">
    <name type="scientific">Anisodus acutangulus</name>
    <dbReference type="NCBI Taxonomy" id="402998"/>
    <lineage>
        <taxon>Eukaryota</taxon>
        <taxon>Viridiplantae</taxon>
        <taxon>Streptophyta</taxon>
        <taxon>Embryophyta</taxon>
        <taxon>Tracheophyta</taxon>
        <taxon>Spermatophyta</taxon>
        <taxon>Magnoliopsida</taxon>
        <taxon>eudicotyledons</taxon>
        <taxon>Gunneridae</taxon>
        <taxon>Pentapetalae</taxon>
        <taxon>asterids</taxon>
        <taxon>lamiids</taxon>
        <taxon>Solanales</taxon>
        <taxon>Solanaceae</taxon>
        <taxon>Solanoideae</taxon>
        <taxon>Hyoscyameae</taxon>
        <taxon>Anisodus</taxon>
    </lineage>
</organism>
<gene>
    <name evidence="2" type="ORF">K7X08_020175</name>
</gene>